<dbReference type="InterPro" id="IPR010848">
    <property type="entry name" value="DUF1465"/>
</dbReference>
<proteinExistence type="predicted"/>
<sequence>MAADWVETKTFDTVFATNIALLTETRDYLQRNLARGQTEPNDPIAKLTATREASRLTALLAETMSWLLLNKAVNNSEVPLDTLLEEASGLCQNIGASDADAPEIVPDLPEELEDLYSKSLNLFSSVRTILASARSAAN</sequence>
<dbReference type="Pfam" id="PF07323">
    <property type="entry name" value="DUF1465"/>
    <property type="match status" value="1"/>
</dbReference>
<dbReference type="AlphaFoldDB" id="A0A212J9Z3"/>
<evidence type="ECO:0008006" key="2">
    <source>
        <dbReference type="Google" id="ProtNLM"/>
    </source>
</evidence>
<dbReference type="EMBL" id="FLUO01000001">
    <property type="protein sequence ID" value="SBV96264.1"/>
    <property type="molecule type" value="Genomic_DNA"/>
</dbReference>
<gene>
    <name evidence="1" type="ORF">KL86APRO_10737</name>
</gene>
<reference evidence="1" key="1">
    <citation type="submission" date="2016-04" db="EMBL/GenBank/DDBJ databases">
        <authorList>
            <person name="Evans L.H."/>
            <person name="Alamgir A."/>
            <person name="Owens N."/>
            <person name="Weber N.D."/>
            <person name="Virtaneva K."/>
            <person name="Barbian K."/>
            <person name="Babar A."/>
            <person name="Rosenke K."/>
        </authorList>
    </citation>
    <scope>NUCLEOTIDE SEQUENCE</scope>
    <source>
        <strain evidence="1">86</strain>
    </source>
</reference>
<organism evidence="1">
    <name type="scientific">uncultured Alphaproteobacteria bacterium</name>
    <dbReference type="NCBI Taxonomy" id="91750"/>
    <lineage>
        <taxon>Bacteria</taxon>
        <taxon>Pseudomonadati</taxon>
        <taxon>Pseudomonadota</taxon>
        <taxon>Alphaproteobacteria</taxon>
        <taxon>environmental samples</taxon>
    </lineage>
</organism>
<accession>A0A212J9Z3</accession>
<name>A0A212J9Z3_9PROT</name>
<evidence type="ECO:0000313" key="1">
    <source>
        <dbReference type="EMBL" id="SBV96264.1"/>
    </source>
</evidence>
<protein>
    <recommendedName>
        <fullName evidence="2">Regulator of CtrA degradation rcdA</fullName>
    </recommendedName>
</protein>
<dbReference type="Gene3D" id="1.10.8.930">
    <property type="entry name" value="Protein of unknown function DUF1465"/>
    <property type="match status" value="1"/>
</dbReference>
<dbReference type="InterPro" id="IPR038301">
    <property type="entry name" value="AraC-like_sf"/>
</dbReference>